<dbReference type="PANTHER" id="PTHR31338">
    <property type="entry name" value="POLYKETIDE CYCLASE/DEHYDRASE AND LIPID TRANSPORT SUPERFAMILY PROTEIN"/>
    <property type="match status" value="1"/>
</dbReference>
<comment type="similarity">
    <text evidence="1">Belongs to the MLP family.</text>
</comment>
<evidence type="ECO:0000313" key="4">
    <source>
        <dbReference type="Proteomes" id="UP001177140"/>
    </source>
</evidence>
<feature type="domain" description="Bet v I/Major latex protein" evidence="2">
    <location>
        <begin position="13"/>
        <end position="162"/>
    </location>
</feature>
<sequence length="163" mass="18344">MAEAEAHHHTISGLVGKLVTESEVNCNADKYYEMFKHHEEVPDAIPHIYTAVKVIEGHGITSGCVKQWDYIHEGKNLHVHEKTTYNDETRTIHHSAIGGDVLKDYKKFDATLVVNPKANGKGSIVSWTIDYVKLNEDTPVPISYLAFFQQNIEDLNTHICASE</sequence>
<organism evidence="3 4">
    <name type="scientific">Papaver nudicaule</name>
    <name type="common">Iceland poppy</name>
    <dbReference type="NCBI Taxonomy" id="74823"/>
    <lineage>
        <taxon>Eukaryota</taxon>
        <taxon>Viridiplantae</taxon>
        <taxon>Streptophyta</taxon>
        <taxon>Embryophyta</taxon>
        <taxon>Tracheophyta</taxon>
        <taxon>Spermatophyta</taxon>
        <taxon>Magnoliopsida</taxon>
        <taxon>Ranunculales</taxon>
        <taxon>Papaveraceae</taxon>
        <taxon>Papaveroideae</taxon>
        <taxon>Papaver</taxon>
    </lineage>
</organism>
<reference evidence="3" key="1">
    <citation type="submission" date="2022-03" db="EMBL/GenBank/DDBJ databases">
        <title>A functionally conserved STORR gene fusion in Papaver species that diverged 16.8 million years ago.</title>
        <authorList>
            <person name="Catania T."/>
        </authorList>
    </citation>
    <scope>NUCLEOTIDE SEQUENCE</scope>
    <source>
        <strain evidence="3">S-191538</strain>
    </source>
</reference>
<comment type="caution">
    <text evidence="3">The sequence shown here is derived from an EMBL/GenBank/DDBJ whole genome shotgun (WGS) entry which is preliminary data.</text>
</comment>
<dbReference type="SUPFAM" id="SSF55961">
    <property type="entry name" value="Bet v1-like"/>
    <property type="match status" value="1"/>
</dbReference>
<dbReference type="InterPro" id="IPR000916">
    <property type="entry name" value="Bet_v_I/MLP"/>
</dbReference>
<accession>A0AA41W2F2</accession>
<dbReference type="AlphaFoldDB" id="A0AA41W2F2"/>
<dbReference type="Proteomes" id="UP001177140">
    <property type="component" value="Unassembled WGS sequence"/>
</dbReference>
<dbReference type="Gene3D" id="3.30.530.20">
    <property type="match status" value="1"/>
</dbReference>
<keyword evidence="4" id="KW-1185">Reference proteome</keyword>
<protein>
    <recommendedName>
        <fullName evidence="2">Bet v I/Major latex protein domain-containing protein</fullName>
    </recommendedName>
</protein>
<dbReference type="SMART" id="SM01037">
    <property type="entry name" value="Bet_v_1"/>
    <property type="match status" value="1"/>
</dbReference>
<evidence type="ECO:0000259" key="2">
    <source>
        <dbReference type="SMART" id="SM01037"/>
    </source>
</evidence>
<dbReference type="PANTHER" id="PTHR31338:SF16">
    <property type="entry name" value="POLYKETIDE CYCLASE_DEHYDRASE AND LIPID TRANSPORT SUPERFAMILY PROTEIN"/>
    <property type="match status" value="1"/>
</dbReference>
<dbReference type="GO" id="GO:0006952">
    <property type="term" value="P:defense response"/>
    <property type="evidence" value="ECO:0007669"/>
    <property type="project" value="InterPro"/>
</dbReference>
<dbReference type="InterPro" id="IPR052006">
    <property type="entry name" value="MLP-like"/>
</dbReference>
<dbReference type="InterPro" id="IPR023393">
    <property type="entry name" value="START-like_dom_sf"/>
</dbReference>
<dbReference type="EMBL" id="JAJJMA010344166">
    <property type="protein sequence ID" value="MCL7051939.1"/>
    <property type="molecule type" value="Genomic_DNA"/>
</dbReference>
<dbReference type="CDD" id="cd07816">
    <property type="entry name" value="Bet_v1-like"/>
    <property type="match status" value="1"/>
</dbReference>
<gene>
    <name evidence="3" type="ORF">MKW94_029964</name>
</gene>
<evidence type="ECO:0000313" key="3">
    <source>
        <dbReference type="EMBL" id="MCL7051939.1"/>
    </source>
</evidence>
<evidence type="ECO:0000256" key="1">
    <source>
        <dbReference type="ARBA" id="ARBA00038242"/>
    </source>
</evidence>
<dbReference type="Pfam" id="PF00407">
    <property type="entry name" value="Bet_v_1"/>
    <property type="match status" value="1"/>
</dbReference>
<proteinExistence type="inferred from homology"/>
<name>A0AA41W2F2_PAPNU</name>